<dbReference type="EMBL" id="CAJFCW020000005">
    <property type="protein sequence ID" value="CAG9120311.1"/>
    <property type="molecule type" value="Genomic_DNA"/>
</dbReference>
<keyword evidence="1" id="KW-1133">Transmembrane helix</keyword>
<dbReference type="GO" id="GO:0047372">
    <property type="term" value="F:monoacylglycerol lipase activity"/>
    <property type="evidence" value="ECO:0007669"/>
    <property type="project" value="TreeGrafter"/>
</dbReference>
<dbReference type="OrthoDB" id="10249433at2759"/>
<keyword evidence="1" id="KW-0472">Membrane</keyword>
<dbReference type="AlphaFoldDB" id="A0A811L9L5"/>
<dbReference type="SUPFAM" id="SSF53474">
    <property type="entry name" value="alpha/beta-Hydrolases"/>
    <property type="match status" value="1"/>
</dbReference>
<dbReference type="Proteomes" id="UP000614601">
    <property type="component" value="Unassembled WGS sequence"/>
</dbReference>
<proteinExistence type="predicted"/>
<dbReference type="InterPro" id="IPR000073">
    <property type="entry name" value="AB_hydrolase_1"/>
</dbReference>
<name>A0A811L9L5_9BILA</name>
<feature type="transmembrane region" description="Helical" evidence="1">
    <location>
        <begin position="54"/>
        <end position="71"/>
    </location>
</feature>
<keyword evidence="1" id="KW-0812">Transmembrane</keyword>
<feature type="domain" description="AB hydrolase-1" evidence="2">
    <location>
        <begin position="189"/>
        <end position="280"/>
    </location>
</feature>
<dbReference type="GO" id="GO:0006660">
    <property type="term" value="P:phosphatidylserine catabolic process"/>
    <property type="evidence" value="ECO:0007669"/>
    <property type="project" value="TreeGrafter"/>
</dbReference>
<protein>
    <recommendedName>
        <fullName evidence="2">AB hydrolase-1 domain-containing protein</fullName>
    </recommendedName>
</protein>
<sequence>MIDSSLVAETAADQVAEQKTGHVEKPTVTEAPEFVEVTDSFLSFLKVTKAITDRLWLVLAFLILLVVIFAVTQRSDRPQAMWLSRLVLLFLAFIVIAALSVPLILLNPRNTRYIIFQNFVRKPPEHFEDAAKFGVKSLTKNFYISSPCPHVSPAPVLGMWHVLPHELSEKYKKSNSNDDIFDWSNDEYPIVVYFHGTNEHRAKQHRCMMYNFLSKLNYHVIVGDYRGYGDSTGIATEKGVIRDAVNMYLFVVEHTQQNQKRKIIVWGHSLGTGISCMFVNQLNSLNLKPYCLVLESPFSALHDVFISRNVMKAFLWIPYFREYVAFCFECAEISMETHKHITDIKCPILMLHADDDPIVPIRFGRKLYDHVKHGPNLVDIVTFEAKLKLKHNHMYRAPHLSQVIRDFFAKVDKQHV</sequence>
<dbReference type="GO" id="GO:0052651">
    <property type="term" value="P:monoacylglycerol catabolic process"/>
    <property type="evidence" value="ECO:0007669"/>
    <property type="project" value="TreeGrafter"/>
</dbReference>
<dbReference type="PANTHER" id="PTHR12277:SF194">
    <property type="entry name" value="FI04476P"/>
    <property type="match status" value="1"/>
</dbReference>
<dbReference type="EMBL" id="CAJFDH010000005">
    <property type="protein sequence ID" value="CAD5224901.1"/>
    <property type="molecule type" value="Genomic_DNA"/>
</dbReference>
<comment type="caution">
    <text evidence="3">The sequence shown here is derived from an EMBL/GenBank/DDBJ whole genome shotgun (WGS) entry which is preliminary data.</text>
</comment>
<feature type="transmembrane region" description="Helical" evidence="1">
    <location>
        <begin position="83"/>
        <end position="106"/>
    </location>
</feature>
<accession>A0A811L9L5</accession>
<reference evidence="3" key="1">
    <citation type="submission" date="2020-09" db="EMBL/GenBank/DDBJ databases">
        <authorList>
            <person name="Kikuchi T."/>
        </authorList>
    </citation>
    <scope>NUCLEOTIDE SEQUENCE</scope>
    <source>
        <strain evidence="3">SH1</strain>
    </source>
</reference>
<dbReference type="Gene3D" id="3.40.50.1820">
    <property type="entry name" value="alpha/beta hydrolase"/>
    <property type="match status" value="1"/>
</dbReference>
<evidence type="ECO:0000259" key="2">
    <source>
        <dbReference type="Pfam" id="PF00561"/>
    </source>
</evidence>
<dbReference type="PANTHER" id="PTHR12277">
    <property type="entry name" value="ALPHA/BETA HYDROLASE DOMAIN-CONTAINING PROTEIN"/>
    <property type="match status" value="1"/>
</dbReference>
<evidence type="ECO:0000313" key="4">
    <source>
        <dbReference type="Proteomes" id="UP000614601"/>
    </source>
</evidence>
<keyword evidence="4" id="KW-1185">Reference proteome</keyword>
<dbReference type="Proteomes" id="UP000783686">
    <property type="component" value="Unassembled WGS sequence"/>
</dbReference>
<dbReference type="GO" id="GO:0004622">
    <property type="term" value="F:phosphatidylcholine lysophospholipase activity"/>
    <property type="evidence" value="ECO:0007669"/>
    <property type="project" value="TreeGrafter"/>
</dbReference>
<evidence type="ECO:0000256" key="1">
    <source>
        <dbReference type="SAM" id="Phobius"/>
    </source>
</evidence>
<gene>
    <name evidence="3" type="ORF">BOKJ2_LOCUS11310</name>
</gene>
<dbReference type="GO" id="GO:0005789">
    <property type="term" value="C:endoplasmic reticulum membrane"/>
    <property type="evidence" value="ECO:0007669"/>
    <property type="project" value="TreeGrafter"/>
</dbReference>
<dbReference type="Pfam" id="PF00561">
    <property type="entry name" value="Abhydrolase_1"/>
    <property type="match status" value="1"/>
</dbReference>
<organism evidence="3 4">
    <name type="scientific">Bursaphelenchus okinawaensis</name>
    <dbReference type="NCBI Taxonomy" id="465554"/>
    <lineage>
        <taxon>Eukaryota</taxon>
        <taxon>Metazoa</taxon>
        <taxon>Ecdysozoa</taxon>
        <taxon>Nematoda</taxon>
        <taxon>Chromadorea</taxon>
        <taxon>Rhabditida</taxon>
        <taxon>Tylenchina</taxon>
        <taxon>Tylenchomorpha</taxon>
        <taxon>Aphelenchoidea</taxon>
        <taxon>Aphelenchoididae</taxon>
        <taxon>Bursaphelenchus</taxon>
    </lineage>
</organism>
<dbReference type="InterPro" id="IPR029058">
    <property type="entry name" value="AB_hydrolase_fold"/>
</dbReference>
<evidence type="ECO:0000313" key="3">
    <source>
        <dbReference type="EMBL" id="CAD5224901.1"/>
    </source>
</evidence>